<dbReference type="GeneID" id="34461790"/>
<dbReference type="EMBL" id="KV878889">
    <property type="protein sequence ID" value="OJJ88443.1"/>
    <property type="molecule type" value="Genomic_DNA"/>
</dbReference>
<evidence type="ECO:0000313" key="2">
    <source>
        <dbReference type="EMBL" id="OJJ88443.1"/>
    </source>
</evidence>
<name>A0A1L9VX00_ASPGL</name>
<protein>
    <submittedName>
        <fullName evidence="2">Uncharacterized protein</fullName>
    </submittedName>
</protein>
<keyword evidence="1" id="KW-0732">Signal</keyword>
<feature type="chain" id="PRO_5012657096" evidence="1">
    <location>
        <begin position="20"/>
        <end position="72"/>
    </location>
</feature>
<keyword evidence="3" id="KW-1185">Reference proteome</keyword>
<dbReference type="RefSeq" id="XP_022405119.1">
    <property type="nucleotide sequence ID" value="XM_022545529.1"/>
</dbReference>
<proteinExistence type="predicted"/>
<reference evidence="3" key="1">
    <citation type="journal article" date="2017" name="Genome Biol.">
        <title>Comparative genomics reveals high biological diversity and specific adaptations in the industrially and medically important fungal genus Aspergillus.</title>
        <authorList>
            <person name="de Vries R.P."/>
            <person name="Riley R."/>
            <person name="Wiebenga A."/>
            <person name="Aguilar-Osorio G."/>
            <person name="Amillis S."/>
            <person name="Uchima C.A."/>
            <person name="Anderluh G."/>
            <person name="Asadollahi M."/>
            <person name="Askin M."/>
            <person name="Barry K."/>
            <person name="Battaglia E."/>
            <person name="Bayram O."/>
            <person name="Benocci T."/>
            <person name="Braus-Stromeyer S.A."/>
            <person name="Caldana C."/>
            <person name="Canovas D."/>
            <person name="Cerqueira G.C."/>
            <person name="Chen F."/>
            <person name="Chen W."/>
            <person name="Choi C."/>
            <person name="Clum A."/>
            <person name="Dos Santos R.A."/>
            <person name="Damasio A.R."/>
            <person name="Diallinas G."/>
            <person name="Emri T."/>
            <person name="Fekete E."/>
            <person name="Flipphi M."/>
            <person name="Freyberg S."/>
            <person name="Gallo A."/>
            <person name="Gournas C."/>
            <person name="Habgood R."/>
            <person name="Hainaut M."/>
            <person name="Harispe M.L."/>
            <person name="Henrissat B."/>
            <person name="Hilden K.S."/>
            <person name="Hope R."/>
            <person name="Hossain A."/>
            <person name="Karabika E."/>
            <person name="Karaffa L."/>
            <person name="Karanyi Z."/>
            <person name="Krasevec N."/>
            <person name="Kuo A."/>
            <person name="Kusch H."/>
            <person name="LaButti K."/>
            <person name="Lagendijk E.L."/>
            <person name="Lapidus A."/>
            <person name="Levasseur A."/>
            <person name="Lindquist E."/>
            <person name="Lipzen A."/>
            <person name="Logrieco A.F."/>
            <person name="MacCabe A."/>
            <person name="Maekelae M.R."/>
            <person name="Malavazi I."/>
            <person name="Melin P."/>
            <person name="Meyer V."/>
            <person name="Mielnichuk N."/>
            <person name="Miskei M."/>
            <person name="Molnar A.P."/>
            <person name="Mule G."/>
            <person name="Ngan C.Y."/>
            <person name="Orejas M."/>
            <person name="Orosz E."/>
            <person name="Ouedraogo J.P."/>
            <person name="Overkamp K.M."/>
            <person name="Park H.-S."/>
            <person name="Perrone G."/>
            <person name="Piumi F."/>
            <person name="Punt P.J."/>
            <person name="Ram A.F."/>
            <person name="Ramon A."/>
            <person name="Rauscher S."/>
            <person name="Record E."/>
            <person name="Riano-Pachon D.M."/>
            <person name="Robert V."/>
            <person name="Roehrig J."/>
            <person name="Ruller R."/>
            <person name="Salamov A."/>
            <person name="Salih N.S."/>
            <person name="Samson R.A."/>
            <person name="Sandor E."/>
            <person name="Sanguinetti M."/>
            <person name="Schuetze T."/>
            <person name="Sepcic K."/>
            <person name="Shelest E."/>
            <person name="Sherlock G."/>
            <person name="Sophianopoulou V."/>
            <person name="Squina F.M."/>
            <person name="Sun H."/>
            <person name="Susca A."/>
            <person name="Todd R.B."/>
            <person name="Tsang A."/>
            <person name="Unkles S.E."/>
            <person name="van de Wiele N."/>
            <person name="van Rossen-Uffink D."/>
            <person name="Oliveira J.V."/>
            <person name="Vesth T.C."/>
            <person name="Visser J."/>
            <person name="Yu J.-H."/>
            <person name="Zhou M."/>
            <person name="Andersen M.R."/>
            <person name="Archer D.B."/>
            <person name="Baker S.E."/>
            <person name="Benoit I."/>
            <person name="Brakhage A.A."/>
            <person name="Braus G.H."/>
            <person name="Fischer R."/>
            <person name="Frisvad J.C."/>
            <person name="Goldman G.H."/>
            <person name="Houbraken J."/>
            <person name="Oakley B."/>
            <person name="Pocsi I."/>
            <person name="Scazzocchio C."/>
            <person name="Seiboth B."/>
            <person name="vanKuyk P.A."/>
            <person name="Wortman J."/>
            <person name="Dyer P.S."/>
            <person name="Grigoriev I.V."/>
        </authorList>
    </citation>
    <scope>NUCLEOTIDE SEQUENCE [LARGE SCALE GENOMIC DNA]</scope>
    <source>
        <strain evidence="3">CBS 516.65</strain>
    </source>
</reference>
<feature type="signal peptide" evidence="1">
    <location>
        <begin position="1"/>
        <end position="19"/>
    </location>
</feature>
<dbReference type="Proteomes" id="UP000184300">
    <property type="component" value="Unassembled WGS sequence"/>
</dbReference>
<accession>A0A1L9VX00</accession>
<organism evidence="2 3">
    <name type="scientific">Aspergillus glaucus CBS 516.65</name>
    <dbReference type="NCBI Taxonomy" id="1160497"/>
    <lineage>
        <taxon>Eukaryota</taxon>
        <taxon>Fungi</taxon>
        <taxon>Dikarya</taxon>
        <taxon>Ascomycota</taxon>
        <taxon>Pezizomycotina</taxon>
        <taxon>Eurotiomycetes</taxon>
        <taxon>Eurotiomycetidae</taxon>
        <taxon>Eurotiales</taxon>
        <taxon>Aspergillaceae</taxon>
        <taxon>Aspergillus</taxon>
        <taxon>Aspergillus subgen. Aspergillus</taxon>
    </lineage>
</organism>
<evidence type="ECO:0000256" key="1">
    <source>
        <dbReference type="SAM" id="SignalP"/>
    </source>
</evidence>
<sequence length="72" mass="7504">MRLSSVASLLILLAAVTIAVPLDSKTAADPNTNIDSNSKTLITNRQGLFLGSLSVVGPLLTEIVGPPPFEDE</sequence>
<evidence type="ECO:0000313" key="3">
    <source>
        <dbReference type="Proteomes" id="UP000184300"/>
    </source>
</evidence>
<dbReference type="VEuPathDB" id="FungiDB:ASPGLDRAFT_42013"/>
<dbReference type="AlphaFoldDB" id="A0A1L9VX00"/>
<gene>
    <name evidence="2" type="ORF">ASPGLDRAFT_42013</name>
</gene>